<protein>
    <recommendedName>
        <fullName evidence="3">DoxX family protein</fullName>
    </recommendedName>
</protein>
<evidence type="ECO:0000313" key="2">
    <source>
        <dbReference type="EMBL" id="BDS08453.1"/>
    </source>
</evidence>
<keyword evidence="1" id="KW-0812">Transmembrane</keyword>
<proteinExistence type="predicted"/>
<feature type="transmembrane region" description="Helical" evidence="1">
    <location>
        <begin position="69"/>
        <end position="88"/>
    </location>
</feature>
<reference evidence="2" key="1">
    <citation type="submission" date="2024-07" db="EMBL/GenBank/DDBJ databases">
        <title>Complete genome sequence of Verrucomicrobiaceae bacterium NT6N.</title>
        <authorList>
            <person name="Huang C."/>
            <person name="Takami H."/>
            <person name="Hamasaki K."/>
        </authorList>
    </citation>
    <scope>NUCLEOTIDE SEQUENCE</scope>
    <source>
        <strain evidence="2">NT6N</strain>
    </source>
</reference>
<gene>
    <name evidence="2" type="ORF">NT6N_34930</name>
</gene>
<keyword evidence="1" id="KW-0472">Membrane</keyword>
<keyword evidence="1" id="KW-1133">Transmembrane helix</keyword>
<evidence type="ECO:0000256" key="1">
    <source>
        <dbReference type="SAM" id="Phobius"/>
    </source>
</evidence>
<dbReference type="Pfam" id="PF13781">
    <property type="entry name" value="DoxX_3"/>
    <property type="match status" value="1"/>
</dbReference>
<dbReference type="EMBL" id="AP026866">
    <property type="protein sequence ID" value="BDS08453.1"/>
    <property type="molecule type" value="Genomic_DNA"/>
</dbReference>
<feature type="transmembrane region" description="Helical" evidence="1">
    <location>
        <begin position="46"/>
        <end position="63"/>
    </location>
</feature>
<dbReference type="InterPro" id="IPR025695">
    <property type="entry name" value="DoxX-like"/>
</dbReference>
<feature type="transmembrane region" description="Helical" evidence="1">
    <location>
        <begin position="6"/>
        <end position="25"/>
    </location>
</feature>
<sequence>MPPLYFRIPFAIVWLANGLLCKVLDLVPRHQEIVARILGDEYAREITVLIGLGEIMLGFWVLSGGKWRWSVAVQVGGVLLMNVIEFLLARDLLLFGAWNALIALAYCAVVIYSEYRRTTTSQS</sequence>
<name>A0AAT9FR45_9BACT</name>
<dbReference type="KEGG" id="osu:NT6N_34930"/>
<feature type="transmembrane region" description="Helical" evidence="1">
    <location>
        <begin position="95"/>
        <end position="113"/>
    </location>
</feature>
<evidence type="ECO:0008006" key="3">
    <source>
        <dbReference type="Google" id="ProtNLM"/>
    </source>
</evidence>
<accession>A0AAT9FR45</accession>
<dbReference type="AlphaFoldDB" id="A0AAT9FR45"/>
<organism evidence="2">
    <name type="scientific">Oceaniferula spumae</name>
    <dbReference type="NCBI Taxonomy" id="2979115"/>
    <lineage>
        <taxon>Bacteria</taxon>
        <taxon>Pseudomonadati</taxon>
        <taxon>Verrucomicrobiota</taxon>
        <taxon>Verrucomicrobiia</taxon>
        <taxon>Verrucomicrobiales</taxon>
        <taxon>Verrucomicrobiaceae</taxon>
        <taxon>Oceaniferula</taxon>
    </lineage>
</organism>